<dbReference type="Pfam" id="PF04575">
    <property type="entry name" value="SlipAM"/>
    <property type="match status" value="1"/>
</dbReference>
<dbReference type="RefSeq" id="WP_187542656.1">
    <property type="nucleotide sequence ID" value="NZ_CP060717.1"/>
</dbReference>
<dbReference type="EMBL" id="CP060717">
    <property type="protein sequence ID" value="QNN65671.1"/>
    <property type="molecule type" value="Genomic_DNA"/>
</dbReference>
<accession>A0A7G9SCU6</accession>
<keyword evidence="3" id="KW-1185">Reference proteome</keyword>
<dbReference type="SUPFAM" id="SSF48452">
    <property type="entry name" value="TPR-like"/>
    <property type="match status" value="1"/>
</dbReference>
<dbReference type="InterPro" id="IPR007655">
    <property type="entry name" value="Slam_C"/>
</dbReference>
<dbReference type="InterPro" id="IPR019734">
    <property type="entry name" value="TPR_rpt"/>
</dbReference>
<dbReference type="AlphaFoldDB" id="A0A7G9SCU6"/>
<proteinExistence type="predicted"/>
<name>A0A7G9SCU6_9SPHN</name>
<evidence type="ECO:0000259" key="1">
    <source>
        <dbReference type="Pfam" id="PF04575"/>
    </source>
</evidence>
<organism evidence="2 3">
    <name type="scientific">Sphingomonas rhizophila</name>
    <dbReference type="NCBI Taxonomy" id="2071607"/>
    <lineage>
        <taxon>Bacteria</taxon>
        <taxon>Pseudomonadati</taxon>
        <taxon>Pseudomonadota</taxon>
        <taxon>Alphaproteobacteria</taxon>
        <taxon>Sphingomonadales</taxon>
        <taxon>Sphingomonadaceae</taxon>
        <taxon>Sphingomonas</taxon>
    </lineage>
</organism>
<dbReference type="Pfam" id="PF13174">
    <property type="entry name" value="TPR_6"/>
    <property type="match status" value="1"/>
</dbReference>
<sequence>MMTAIALTSAVPTSAVAGEREFSATSLLALAQKLERSGHRDEAARLYQALTEDPNPDIRAEAQFRTARYLAGEGKTREAAVLLRRLIDEHPKAAPPRFELVGLLQKMGDEAAALRELRSLGTLDLPMNAARLVDRMSASLRANQPFSFQLEMAIAPDSNVNRATRSDTLDTVFGEFEVNESARAKSGLGASIRGLAQGRVDLTEDTALKLYASFDSNLYRQRRFNDISLSAGLGPEFRIGSTRLALNVGGSQQWYGMRSFVRSLRAGGTAWLSVDRMSQLRLDGSARWTNNLFNDQQDGRGRSVTARYERALSPRLVASVGGGIDRFAATGPAYSTRSRSASINLYRDMGRATVSLGVEVGRLKADERLSLLPKVRQDRSLRLQAGMVLRKLTFAGFAPTVRVTHERNSSTVEFYDYRRTRTEFGISRAF</sequence>
<dbReference type="KEGG" id="srhi:H9L12_03650"/>
<reference evidence="2 3" key="1">
    <citation type="submission" date="2020-08" db="EMBL/GenBank/DDBJ databases">
        <title>Genome sequence of Sphingomonas rhizophila KACC 19189T.</title>
        <authorList>
            <person name="Hyun D.-W."/>
            <person name="Bae J.-W."/>
        </authorList>
    </citation>
    <scope>NUCLEOTIDE SEQUENCE [LARGE SCALE GENOMIC DNA]</scope>
    <source>
        <strain evidence="2 3">KACC 19189</strain>
    </source>
</reference>
<evidence type="ECO:0000313" key="2">
    <source>
        <dbReference type="EMBL" id="QNN65671.1"/>
    </source>
</evidence>
<dbReference type="InterPro" id="IPR011990">
    <property type="entry name" value="TPR-like_helical_dom_sf"/>
</dbReference>
<dbReference type="Gene3D" id="1.25.40.10">
    <property type="entry name" value="Tetratricopeptide repeat domain"/>
    <property type="match status" value="1"/>
</dbReference>
<evidence type="ECO:0000313" key="3">
    <source>
        <dbReference type="Proteomes" id="UP000515955"/>
    </source>
</evidence>
<protein>
    <submittedName>
        <fullName evidence="2">DUF560 domain-containing protein</fullName>
    </submittedName>
</protein>
<dbReference type="Proteomes" id="UP000515955">
    <property type="component" value="Chromosome"/>
</dbReference>
<feature type="domain" description="Surface lipoprotein assembly modifier C-terminal" evidence="1">
    <location>
        <begin position="148"/>
        <end position="430"/>
    </location>
</feature>
<gene>
    <name evidence="2" type="ORF">H9L12_03650</name>
</gene>